<evidence type="ECO:0000256" key="1">
    <source>
        <dbReference type="SAM" id="MobiDB-lite"/>
    </source>
</evidence>
<accession>A0A7S2TI60</accession>
<organism evidence="2">
    <name type="scientific">Lotharella oceanica</name>
    <dbReference type="NCBI Taxonomy" id="641309"/>
    <lineage>
        <taxon>Eukaryota</taxon>
        <taxon>Sar</taxon>
        <taxon>Rhizaria</taxon>
        <taxon>Cercozoa</taxon>
        <taxon>Chlorarachniophyceae</taxon>
        <taxon>Lotharella</taxon>
    </lineage>
</organism>
<dbReference type="AlphaFoldDB" id="A0A7S2TI60"/>
<sequence>MREMFSTSIEPLPEDLTGVSASLLEEVGFDEEDQHKFALLETKRNDAVKEAQQTEYKTKELLQRLAKPARPKPKKQTQEPPPPSPPALPSDGTHKCNSYSGYRVATSPPYRRHTEWNQGAYGYPPRQWASPQLSSSSSAGFFAPAHHPAQHYFDPHATHATRLHPPRPPQQRQMYTTYPQQGRGWIQAHGESRTWNFLAKPSAWDPQCRSVDMNNLWNRAWVVARNFNSKPKEESV</sequence>
<feature type="region of interest" description="Disordered" evidence="1">
    <location>
        <begin position="45"/>
        <end position="104"/>
    </location>
</feature>
<feature type="compositionally biased region" description="Pro residues" evidence="1">
    <location>
        <begin position="79"/>
        <end position="88"/>
    </location>
</feature>
<dbReference type="EMBL" id="HBHP01005845">
    <property type="protein sequence ID" value="CAD9751284.1"/>
    <property type="molecule type" value="Transcribed_RNA"/>
</dbReference>
<protein>
    <submittedName>
        <fullName evidence="2">Uncharacterized protein</fullName>
    </submittedName>
</protein>
<gene>
    <name evidence="2" type="ORF">LSP00402_LOCUS3632</name>
</gene>
<name>A0A7S2TI60_9EUKA</name>
<proteinExistence type="predicted"/>
<evidence type="ECO:0000313" key="2">
    <source>
        <dbReference type="EMBL" id="CAD9751284.1"/>
    </source>
</evidence>
<reference evidence="2" key="1">
    <citation type="submission" date="2021-01" db="EMBL/GenBank/DDBJ databases">
        <authorList>
            <person name="Corre E."/>
            <person name="Pelletier E."/>
            <person name="Niang G."/>
            <person name="Scheremetjew M."/>
            <person name="Finn R."/>
            <person name="Kale V."/>
            <person name="Holt S."/>
            <person name="Cochrane G."/>
            <person name="Meng A."/>
            <person name="Brown T."/>
            <person name="Cohen L."/>
        </authorList>
    </citation>
    <scope>NUCLEOTIDE SEQUENCE</scope>
    <source>
        <strain evidence="2">CCMP622</strain>
    </source>
</reference>